<comment type="caution">
    <text evidence="1">The sequence shown here is derived from an EMBL/GenBank/DDBJ whole genome shotgun (WGS) entry which is preliminary data.</text>
</comment>
<dbReference type="Proteomes" id="UP000556700">
    <property type="component" value="Unassembled WGS sequence"/>
</dbReference>
<organism evidence="1 2">
    <name type="scientific">Flavobacterium chungangense</name>
    <dbReference type="NCBI Taxonomy" id="554283"/>
    <lineage>
        <taxon>Bacteria</taxon>
        <taxon>Pseudomonadati</taxon>
        <taxon>Bacteroidota</taxon>
        <taxon>Flavobacteriia</taxon>
        <taxon>Flavobacteriales</taxon>
        <taxon>Flavobacteriaceae</taxon>
        <taxon>Flavobacterium</taxon>
    </lineage>
</organism>
<name>A0A6V6YU83_9FLAO</name>
<dbReference type="RefSeq" id="WP_031453999.1">
    <property type="nucleotide sequence ID" value="NZ_CAIJDO010000086.1"/>
</dbReference>
<gene>
    <name evidence="1" type="ORF">FLACHUCJ7_00908</name>
</gene>
<evidence type="ECO:0000313" key="2">
    <source>
        <dbReference type="Proteomes" id="UP000556700"/>
    </source>
</evidence>
<dbReference type="EMBL" id="CAIJDO010000086">
    <property type="protein sequence ID" value="CAD0002252.1"/>
    <property type="molecule type" value="Genomic_DNA"/>
</dbReference>
<reference evidence="1 2" key="1">
    <citation type="submission" date="2020-06" db="EMBL/GenBank/DDBJ databases">
        <authorList>
            <person name="Criscuolo A."/>
        </authorList>
    </citation>
    <scope>NUCLEOTIDE SEQUENCE [LARGE SCALE GENOMIC DNA]</scope>
    <source>
        <strain evidence="2">CIP 110025</strain>
    </source>
</reference>
<dbReference type="AlphaFoldDB" id="A0A6V6YU83"/>
<evidence type="ECO:0000313" key="1">
    <source>
        <dbReference type="EMBL" id="CAD0002252.1"/>
    </source>
</evidence>
<sequence length="155" mass="18136">MKNIILFLFITINVFSKSIETKNNFKDIIQPQPTIAEVYYNRLEVSTRLPYFTNRFIDRKANERPDVPVTVWQTIKDNLDYTSFKISAIQVLNNNFTSTQMQQTITKYQDKPYIPILTLKLREELQLAGLEFDIVVLNQINNILVANGHQPIQNQ</sequence>
<proteinExistence type="predicted"/>
<keyword evidence="2" id="KW-1185">Reference proteome</keyword>
<accession>A0A6V6YU83</accession>
<protein>
    <submittedName>
        <fullName evidence="1">Uncharacterized protein</fullName>
    </submittedName>
</protein>